<dbReference type="InterPro" id="IPR013187">
    <property type="entry name" value="F-box-assoc_dom_typ3"/>
</dbReference>
<dbReference type="InterPro" id="IPR036047">
    <property type="entry name" value="F-box-like_dom_sf"/>
</dbReference>
<dbReference type="Gene3D" id="1.20.1280.50">
    <property type="match status" value="1"/>
</dbReference>
<organism evidence="2 3">
    <name type="scientific">Lithospermum erythrorhizon</name>
    <name type="common">Purple gromwell</name>
    <name type="synonym">Lithospermum officinale var. erythrorhizon</name>
    <dbReference type="NCBI Taxonomy" id="34254"/>
    <lineage>
        <taxon>Eukaryota</taxon>
        <taxon>Viridiplantae</taxon>
        <taxon>Streptophyta</taxon>
        <taxon>Embryophyta</taxon>
        <taxon>Tracheophyta</taxon>
        <taxon>Spermatophyta</taxon>
        <taxon>Magnoliopsida</taxon>
        <taxon>eudicotyledons</taxon>
        <taxon>Gunneridae</taxon>
        <taxon>Pentapetalae</taxon>
        <taxon>asterids</taxon>
        <taxon>lamiids</taxon>
        <taxon>Boraginales</taxon>
        <taxon>Boraginaceae</taxon>
        <taxon>Boraginoideae</taxon>
        <taxon>Lithospermeae</taxon>
        <taxon>Lithospermum</taxon>
    </lineage>
</organism>
<sequence length="439" mass="50218">MSSVPPKKADYSSAIMISSDLIWEVLVHLPTRSLMRFKCVSKLWYSIIRNPKFTTAHGSDGGGGSGRLLITDMLFNFCLRSSPSPLQPRFMHANLNNYSCPILMHLHLTIRQQHCCHVTRVVKGLIGLYDFDINVLKLCNIATHELIKLPGSPSPQYFKKKCKTVTLVGSSDPSPQDLGIRCMYGYFLGFDPVKEVYKVLCLSRWRNHTYGELNMHVFCLGVHNSDNEWRTITPPPANLVWFYQQCLCINGALYFLREKGWNQQTLAIFHLNTETFEKIAIPGSTNGEYDLVEICASPALVHIDSTTEYAQVVHVWTMNRHCLGGWSSKRVLLPSGFNYPAASFRYSGTLPTGEMMLAPNKDTSLNVFRKRILNHFPFPIYVYDHHKNEMKTIIIQGYGSQDIHMDSPENRMDFYEIHICYYQENIISLDCFMKTISSN</sequence>
<evidence type="ECO:0000259" key="1">
    <source>
        <dbReference type="SMART" id="SM00256"/>
    </source>
</evidence>
<protein>
    <recommendedName>
        <fullName evidence="1">F-box domain-containing protein</fullName>
    </recommendedName>
</protein>
<keyword evidence="3" id="KW-1185">Reference proteome</keyword>
<dbReference type="Pfam" id="PF00646">
    <property type="entry name" value="F-box"/>
    <property type="match status" value="1"/>
</dbReference>
<evidence type="ECO:0000313" key="2">
    <source>
        <dbReference type="EMBL" id="GAA0146094.1"/>
    </source>
</evidence>
<dbReference type="Proteomes" id="UP001454036">
    <property type="component" value="Unassembled WGS sequence"/>
</dbReference>
<dbReference type="SMART" id="SM00256">
    <property type="entry name" value="FBOX"/>
    <property type="match status" value="1"/>
</dbReference>
<dbReference type="InterPro" id="IPR017451">
    <property type="entry name" value="F-box-assoc_interact_dom"/>
</dbReference>
<dbReference type="InterPro" id="IPR001810">
    <property type="entry name" value="F-box_dom"/>
</dbReference>
<dbReference type="PANTHER" id="PTHR31111">
    <property type="entry name" value="BNAA05G37150D PROTEIN-RELATED"/>
    <property type="match status" value="1"/>
</dbReference>
<dbReference type="SUPFAM" id="SSF81383">
    <property type="entry name" value="F-box domain"/>
    <property type="match status" value="1"/>
</dbReference>
<proteinExistence type="predicted"/>
<reference evidence="2 3" key="1">
    <citation type="submission" date="2024-01" db="EMBL/GenBank/DDBJ databases">
        <title>The complete chloroplast genome sequence of Lithospermum erythrorhizon: insights into the phylogenetic relationship among Boraginaceae species and the maternal lineages of purple gromwells.</title>
        <authorList>
            <person name="Okada T."/>
            <person name="Watanabe K."/>
        </authorList>
    </citation>
    <scope>NUCLEOTIDE SEQUENCE [LARGE SCALE GENOMIC DNA]</scope>
</reference>
<gene>
    <name evidence="2" type="ORF">LIER_06125</name>
</gene>
<comment type="caution">
    <text evidence="2">The sequence shown here is derived from an EMBL/GenBank/DDBJ whole genome shotgun (WGS) entry which is preliminary data.</text>
</comment>
<dbReference type="AlphaFoldDB" id="A0AAV3P3E2"/>
<dbReference type="NCBIfam" id="TIGR01640">
    <property type="entry name" value="F_box_assoc_1"/>
    <property type="match status" value="1"/>
</dbReference>
<accession>A0AAV3P3E2</accession>
<dbReference type="PANTHER" id="PTHR31111:SF138">
    <property type="entry name" value="F-BOX ASSOCIATED DOMAIN-CONTAINING PROTEIN"/>
    <property type="match status" value="1"/>
</dbReference>
<dbReference type="Pfam" id="PF08268">
    <property type="entry name" value="FBA_3"/>
    <property type="match status" value="1"/>
</dbReference>
<name>A0AAV3P3E2_LITER</name>
<evidence type="ECO:0000313" key="3">
    <source>
        <dbReference type="Proteomes" id="UP001454036"/>
    </source>
</evidence>
<dbReference type="EMBL" id="BAABME010000874">
    <property type="protein sequence ID" value="GAA0146094.1"/>
    <property type="molecule type" value="Genomic_DNA"/>
</dbReference>
<feature type="domain" description="F-box" evidence="1">
    <location>
        <begin position="17"/>
        <end position="57"/>
    </location>
</feature>